<dbReference type="InterPro" id="IPR027652">
    <property type="entry name" value="PRP8"/>
</dbReference>
<dbReference type="SUPFAM" id="SSF53098">
    <property type="entry name" value="Ribonuclease H-like"/>
    <property type="match status" value="1"/>
</dbReference>
<dbReference type="GO" id="GO:0030619">
    <property type="term" value="F:U1 snRNA binding"/>
    <property type="evidence" value="ECO:0007669"/>
    <property type="project" value="TreeGrafter"/>
</dbReference>
<name>A0A1Q9DM71_SYMMI</name>
<dbReference type="OrthoDB" id="5548919at2759"/>
<evidence type="ECO:0000313" key="2">
    <source>
        <dbReference type="Proteomes" id="UP000186817"/>
    </source>
</evidence>
<dbReference type="InterPro" id="IPR043173">
    <property type="entry name" value="Prp8_domainIV_fingers"/>
</dbReference>
<dbReference type="GO" id="GO:0000244">
    <property type="term" value="P:spliceosomal tri-snRNP complex assembly"/>
    <property type="evidence" value="ECO:0007669"/>
    <property type="project" value="TreeGrafter"/>
</dbReference>
<gene>
    <name evidence="1" type="primary">Prpf8</name>
    <name evidence="1" type="ORF">AK812_SmicGene21539</name>
</gene>
<dbReference type="Gene3D" id="1.20.80.40">
    <property type="match status" value="1"/>
</dbReference>
<keyword evidence="2" id="KW-1185">Reference proteome</keyword>
<dbReference type="GO" id="GO:0030620">
    <property type="term" value="F:U2 snRNA binding"/>
    <property type="evidence" value="ECO:0007669"/>
    <property type="project" value="TreeGrafter"/>
</dbReference>
<reference evidence="1 2" key="1">
    <citation type="submission" date="2016-02" db="EMBL/GenBank/DDBJ databases">
        <title>Genome analysis of coral dinoflagellate symbionts highlights evolutionary adaptations to a symbiotic lifestyle.</title>
        <authorList>
            <person name="Aranda M."/>
            <person name="Li Y."/>
            <person name="Liew Y.J."/>
            <person name="Baumgarten S."/>
            <person name="Simakov O."/>
            <person name="Wilson M."/>
            <person name="Piel J."/>
            <person name="Ashoor H."/>
            <person name="Bougouffa S."/>
            <person name="Bajic V.B."/>
            <person name="Ryu T."/>
            <person name="Ravasi T."/>
            <person name="Bayer T."/>
            <person name="Micklem G."/>
            <person name="Kim H."/>
            <person name="Bhak J."/>
            <person name="Lajeunesse T.C."/>
            <person name="Voolstra C.R."/>
        </authorList>
    </citation>
    <scope>NUCLEOTIDE SEQUENCE [LARGE SCALE GENOMIC DNA]</scope>
    <source>
        <strain evidence="1 2">CCMP2467</strain>
    </source>
</reference>
<dbReference type="FunFam" id="3.30.420.230:FF:000003">
    <property type="entry name" value="Pre-mRNA-processing-splicing factor 8"/>
    <property type="match status" value="1"/>
</dbReference>
<dbReference type="InterPro" id="IPR012337">
    <property type="entry name" value="RNaseH-like_sf"/>
</dbReference>
<dbReference type="Pfam" id="PF12134">
    <property type="entry name" value="PRP8_domainIV"/>
    <property type="match status" value="1"/>
</dbReference>
<dbReference type="Proteomes" id="UP000186817">
    <property type="component" value="Unassembled WGS sequence"/>
</dbReference>
<dbReference type="InterPro" id="IPR021983">
    <property type="entry name" value="PRP8_domainIV"/>
</dbReference>
<evidence type="ECO:0000313" key="1">
    <source>
        <dbReference type="EMBL" id="OLP96253.1"/>
    </source>
</evidence>
<dbReference type="Gene3D" id="3.30.420.230">
    <property type="match status" value="1"/>
</dbReference>
<dbReference type="CDD" id="cd13838">
    <property type="entry name" value="RNase_H_like_Prp8_IV"/>
    <property type="match status" value="1"/>
</dbReference>
<dbReference type="GO" id="GO:0097157">
    <property type="term" value="F:pre-mRNA intronic binding"/>
    <property type="evidence" value="ECO:0007669"/>
    <property type="project" value="TreeGrafter"/>
</dbReference>
<protein>
    <submittedName>
        <fullName evidence="1">Pre-mRNA-processing-splicing factor 8</fullName>
    </submittedName>
</protein>
<dbReference type="GO" id="GO:0017070">
    <property type="term" value="F:U6 snRNA binding"/>
    <property type="evidence" value="ECO:0007669"/>
    <property type="project" value="TreeGrafter"/>
</dbReference>
<comment type="caution">
    <text evidence="1">The sequence shown here is derived from an EMBL/GenBank/DDBJ whole genome shotgun (WGS) entry which is preliminary data.</text>
</comment>
<organism evidence="1 2">
    <name type="scientific">Symbiodinium microadriaticum</name>
    <name type="common">Dinoflagellate</name>
    <name type="synonym">Zooxanthella microadriatica</name>
    <dbReference type="NCBI Taxonomy" id="2951"/>
    <lineage>
        <taxon>Eukaryota</taxon>
        <taxon>Sar</taxon>
        <taxon>Alveolata</taxon>
        <taxon>Dinophyceae</taxon>
        <taxon>Suessiales</taxon>
        <taxon>Symbiodiniaceae</taxon>
        <taxon>Symbiodinium</taxon>
    </lineage>
</organism>
<dbReference type="PANTHER" id="PTHR11140:SF0">
    <property type="entry name" value="PRE-MRNA-PROCESSING-SPLICING FACTOR 8"/>
    <property type="match status" value="1"/>
</dbReference>
<accession>A0A1Q9DM71</accession>
<dbReference type="EMBL" id="LSRX01000474">
    <property type="protein sequence ID" value="OLP96253.1"/>
    <property type="molecule type" value="Genomic_DNA"/>
</dbReference>
<dbReference type="GO" id="GO:0005682">
    <property type="term" value="C:U5 snRNP"/>
    <property type="evidence" value="ECO:0007669"/>
    <property type="project" value="TreeGrafter"/>
</dbReference>
<sequence>MDGTVRIPAADNPEDKELMETVNSNNFRELFSSKTNWFVDDTNVYRVKIHKAVDGSLKTETINGAIFFFNPRTGQLFLKIIPASAWAGHERLPQLAKQKTAEEVAAFIRSMPAEEQPTQLIAMRRGMLDALQVQLGDFPKIVIKRSELSLRFQACLRIETFCDVISKATEPEVVLFNLYDDWLKSISSYTAFSRMVLILGALYIDLDRTQAILQPDKTTVARPGQVWPSHTDGEWIKIEVLLKDLILADYCKKNSVDVASLTPSEIRDVILGMQIRSIQRSLDEHGTSPSPGSEGLYRILDWMGHFSQILEVTEAVTALVRRSLHQEDEELIPFQLVMKADTLVIIDRCQCTAVLKF</sequence>
<dbReference type="InterPro" id="IPR043172">
    <property type="entry name" value="Prp8_domainIV_palm"/>
</dbReference>
<dbReference type="AlphaFoldDB" id="A0A1Q9DM71"/>
<dbReference type="PANTHER" id="PTHR11140">
    <property type="entry name" value="PRE-MRNA SPLICING FACTOR PRP8"/>
    <property type="match status" value="1"/>
</dbReference>
<dbReference type="GO" id="GO:0071013">
    <property type="term" value="C:catalytic step 2 spliceosome"/>
    <property type="evidence" value="ECO:0007669"/>
    <property type="project" value="TreeGrafter"/>
</dbReference>
<proteinExistence type="predicted"/>
<dbReference type="GO" id="GO:0030623">
    <property type="term" value="F:U5 snRNA binding"/>
    <property type="evidence" value="ECO:0007669"/>
    <property type="project" value="TreeGrafter"/>
</dbReference>